<keyword evidence="1" id="KW-0175">Coiled coil</keyword>
<evidence type="ECO:0000256" key="2">
    <source>
        <dbReference type="SAM" id="Phobius"/>
    </source>
</evidence>
<reference evidence="3 4" key="1">
    <citation type="submission" date="2019-05" db="EMBL/GenBank/DDBJ databases">
        <title>Nesterenkonia sp. GY074 isolated from the Southern Atlantic Ocean.</title>
        <authorList>
            <person name="Zhang G."/>
        </authorList>
    </citation>
    <scope>NUCLEOTIDE SEQUENCE [LARGE SCALE GENOMIC DNA]</scope>
    <source>
        <strain evidence="3 4">GY074</strain>
    </source>
</reference>
<feature type="coiled-coil region" evidence="1">
    <location>
        <begin position="87"/>
        <end position="114"/>
    </location>
</feature>
<comment type="caution">
    <text evidence="3">The sequence shown here is derived from an EMBL/GenBank/DDBJ whole genome shotgun (WGS) entry which is preliminary data.</text>
</comment>
<feature type="transmembrane region" description="Helical" evidence="2">
    <location>
        <begin position="9"/>
        <end position="28"/>
    </location>
</feature>
<keyword evidence="4" id="KW-1185">Reference proteome</keyword>
<keyword evidence="2" id="KW-0812">Transmembrane</keyword>
<dbReference type="RefSeq" id="WP_138254158.1">
    <property type="nucleotide sequence ID" value="NZ_VAVZ01000051.1"/>
</dbReference>
<proteinExistence type="predicted"/>
<name>A0A5R9B7G6_9MICC</name>
<feature type="transmembrane region" description="Helical" evidence="2">
    <location>
        <begin position="34"/>
        <end position="56"/>
    </location>
</feature>
<organism evidence="3 4">
    <name type="scientific">Nesterenkonia salmonea</name>
    <dbReference type="NCBI Taxonomy" id="1804987"/>
    <lineage>
        <taxon>Bacteria</taxon>
        <taxon>Bacillati</taxon>
        <taxon>Actinomycetota</taxon>
        <taxon>Actinomycetes</taxon>
        <taxon>Micrococcales</taxon>
        <taxon>Micrococcaceae</taxon>
        <taxon>Nesterenkonia</taxon>
    </lineage>
</organism>
<evidence type="ECO:0000313" key="4">
    <source>
        <dbReference type="Proteomes" id="UP000310458"/>
    </source>
</evidence>
<accession>A0A5R9B7G6</accession>
<dbReference type="AlphaFoldDB" id="A0A5R9B7G6"/>
<sequence length="151" mass="16431">MKGLSTRQLALAGSYGLGLLITLIAVIADQWRLAAAAGIVSFALFSALIVLTLAAMTDGASRARKTLRELNRSSQGGRSGAYMRRIARAAESNVSRLDRSIHEAEARREASEQRLLATLESHRMDIDDRIADLVDSINHSPNHEHPVRSGE</sequence>
<dbReference type="EMBL" id="VAVZ01000051">
    <property type="protein sequence ID" value="TLP93048.1"/>
    <property type="molecule type" value="Genomic_DNA"/>
</dbReference>
<evidence type="ECO:0000313" key="3">
    <source>
        <dbReference type="EMBL" id="TLP93048.1"/>
    </source>
</evidence>
<keyword evidence="2" id="KW-0472">Membrane</keyword>
<dbReference type="Proteomes" id="UP000310458">
    <property type="component" value="Unassembled WGS sequence"/>
</dbReference>
<protein>
    <submittedName>
        <fullName evidence="3">Uncharacterized protein</fullName>
    </submittedName>
</protein>
<keyword evidence="2" id="KW-1133">Transmembrane helix</keyword>
<gene>
    <name evidence="3" type="ORF">FEF26_13985</name>
</gene>
<evidence type="ECO:0000256" key="1">
    <source>
        <dbReference type="SAM" id="Coils"/>
    </source>
</evidence>